<dbReference type="InterPro" id="IPR036412">
    <property type="entry name" value="HAD-like_sf"/>
</dbReference>
<dbReference type="PANTHER" id="PTHR47438">
    <property type="entry name" value="PHOSPHATE METABOLISM PROTEIN 8-RELATED"/>
    <property type="match status" value="1"/>
</dbReference>
<dbReference type="Gene3D" id="1.10.150.450">
    <property type="match status" value="1"/>
</dbReference>
<accession>A0AAJ5YVB4</accession>
<dbReference type="GO" id="GO:0009166">
    <property type="term" value="P:nucleotide catabolic process"/>
    <property type="evidence" value="ECO:0007669"/>
    <property type="project" value="TreeGrafter"/>
</dbReference>
<evidence type="ECO:0000313" key="1">
    <source>
        <dbReference type="EMBL" id="WFD01224.1"/>
    </source>
</evidence>
<gene>
    <name evidence="1" type="ORF">MYAM1_003986</name>
</gene>
<keyword evidence="2" id="KW-1185">Reference proteome</keyword>
<reference evidence="1 2" key="1">
    <citation type="submission" date="2023-03" db="EMBL/GenBank/DDBJ databases">
        <title>Mating type loci evolution in Malassezia.</title>
        <authorList>
            <person name="Coelho M.A."/>
        </authorList>
    </citation>
    <scope>NUCLEOTIDE SEQUENCE [LARGE SCALE GENOMIC DNA]</scope>
    <source>
        <strain evidence="1 2">CBS 9725</strain>
    </source>
</reference>
<dbReference type="Proteomes" id="UP001219567">
    <property type="component" value="Chromosome 8"/>
</dbReference>
<dbReference type="GO" id="GO:0008252">
    <property type="term" value="F:nucleotidase activity"/>
    <property type="evidence" value="ECO:0007669"/>
    <property type="project" value="TreeGrafter"/>
</dbReference>
<name>A0AAJ5YVB4_9BASI</name>
<dbReference type="AlphaFoldDB" id="A0AAJ5YVB4"/>
<dbReference type="GO" id="GO:0006206">
    <property type="term" value="P:pyrimidine nucleobase metabolic process"/>
    <property type="evidence" value="ECO:0007669"/>
    <property type="project" value="TreeGrafter"/>
</dbReference>
<dbReference type="PANTHER" id="PTHR47438:SF1">
    <property type="entry name" value="PHOSPHATE METABOLISM PROTEIN 8-RELATED"/>
    <property type="match status" value="1"/>
</dbReference>
<organism evidence="1 2">
    <name type="scientific">Malassezia yamatoensis</name>
    <dbReference type="NCBI Taxonomy" id="253288"/>
    <lineage>
        <taxon>Eukaryota</taxon>
        <taxon>Fungi</taxon>
        <taxon>Dikarya</taxon>
        <taxon>Basidiomycota</taxon>
        <taxon>Ustilaginomycotina</taxon>
        <taxon>Malasseziomycetes</taxon>
        <taxon>Malasseziales</taxon>
        <taxon>Malasseziaceae</taxon>
        <taxon>Malassezia</taxon>
    </lineage>
</organism>
<proteinExistence type="predicted"/>
<protein>
    <recommendedName>
        <fullName evidence="3">Suppressor of disruption of TFIIS</fullName>
    </recommendedName>
</protein>
<dbReference type="EMBL" id="CP119950">
    <property type="protein sequence ID" value="WFD01224.1"/>
    <property type="molecule type" value="Genomic_DNA"/>
</dbReference>
<evidence type="ECO:0000313" key="2">
    <source>
        <dbReference type="Proteomes" id="UP001219567"/>
    </source>
</evidence>
<evidence type="ECO:0008006" key="3">
    <source>
        <dbReference type="Google" id="ProtNLM"/>
    </source>
</evidence>
<dbReference type="SUPFAM" id="SSF56784">
    <property type="entry name" value="HAD-like"/>
    <property type="match status" value="1"/>
</dbReference>
<sequence length="166" mass="19455">MQQLTRSWRECVGFQPLSGYQEGKDANAILWLDIDNTLYSQVETRYVKISLTESIPDLMADRIRDYFKGLGLSESDAEQLHSRYYKEYGLAIRGLVKHHTIDPMDYDEKCDRSLPLEQVLKPDPQLIQLLQQIDQRKVRIYALTNAYKAVRMDPIRPNKQSMHCVY</sequence>
<dbReference type="InterPro" id="IPR052791">
    <property type="entry name" value="SSM1_domain"/>
</dbReference>